<protein>
    <submittedName>
        <fullName evidence="1">Uncharacterized protein</fullName>
    </submittedName>
</protein>
<evidence type="ECO:0000313" key="1">
    <source>
        <dbReference type="EMBL" id="KAF2472478.1"/>
    </source>
</evidence>
<organism evidence="1 2">
    <name type="scientific">Lindgomyces ingoldianus</name>
    <dbReference type="NCBI Taxonomy" id="673940"/>
    <lineage>
        <taxon>Eukaryota</taxon>
        <taxon>Fungi</taxon>
        <taxon>Dikarya</taxon>
        <taxon>Ascomycota</taxon>
        <taxon>Pezizomycotina</taxon>
        <taxon>Dothideomycetes</taxon>
        <taxon>Pleosporomycetidae</taxon>
        <taxon>Pleosporales</taxon>
        <taxon>Lindgomycetaceae</taxon>
        <taxon>Lindgomyces</taxon>
    </lineage>
</organism>
<gene>
    <name evidence="1" type="ORF">BDR25DRAFT_313001</name>
</gene>
<accession>A0ACB6R0Y3</accession>
<reference evidence="1" key="1">
    <citation type="journal article" date="2020" name="Stud. Mycol.">
        <title>101 Dothideomycetes genomes: a test case for predicting lifestyles and emergence of pathogens.</title>
        <authorList>
            <person name="Haridas S."/>
            <person name="Albert R."/>
            <person name="Binder M."/>
            <person name="Bloem J."/>
            <person name="Labutti K."/>
            <person name="Salamov A."/>
            <person name="Andreopoulos B."/>
            <person name="Baker S."/>
            <person name="Barry K."/>
            <person name="Bills G."/>
            <person name="Bluhm B."/>
            <person name="Cannon C."/>
            <person name="Castanera R."/>
            <person name="Culley D."/>
            <person name="Daum C."/>
            <person name="Ezra D."/>
            <person name="Gonzalez J."/>
            <person name="Henrissat B."/>
            <person name="Kuo A."/>
            <person name="Liang C."/>
            <person name="Lipzen A."/>
            <person name="Lutzoni F."/>
            <person name="Magnuson J."/>
            <person name="Mondo S."/>
            <person name="Nolan M."/>
            <person name="Ohm R."/>
            <person name="Pangilinan J."/>
            <person name="Park H.-J."/>
            <person name="Ramirez L."/>
            <person name="Alfaro M."/>
            <person name="Sun H."/>
            <person name="Tritt A."/>
            <person name="Yoshinaga Y."/>
            <person name="Zwiers L.-H."/>
            <person name="Turgeon B."/>
            <person name="Goodwin S."/>
            <person name="Spatafora J."/>
            <person name="Crous P."/>
            <person name="Grigoriev I."/>
        </authorList>
    </citation>
    <scope>NUCLEOTIDE SEQUENCE</scope>
    <source>
        <strain evidence="1">ATCC 200398</strain>
    </source>
</reference>
<comment type="caution">
    <text evidence="1">The sequence shown here is derived from an EMBL/GenBank/DDBJ whole genome shotgun (WGS) entry which is preliminary data.</text>
</comment>
<sequence>MATTPYSSAKDKIFTLPFHNIPAPPPELKVIQSPQNEMEPMILLQRKQEAESTVKAAEGQQDAPETNKAAEMKLKNITMHDPIDLQHDILGTDKATQMIPESSTLHDPINDVVPAHDEDSMVETRVQVPQKEVQAKISEEAVGEDLIATTRHDSSEEVADSGVAKVSPVKERKSERNVEEKTSTHKDSQGVTKISYAQKANISLDISNSDRELKADTNSTKEEMQTSSSALPLSEGATTPEMTTGGSSVVVTGRNPFTPSTNIIPVSDTTMMSYEECCNMAGHDITEAPTEEKPIFLEQGIPHTAARNIAPILSYTIAVKNNPTMVKDERAYLPEVLYQHSWFLTAPLNNEKDWEDYCGGINSALGVHSIGRFGVDIAPDHFVGHLPRGRIVEPKPTLSKYQSSGFQTLCPNDKIEGIKLAKAKSSMMVGARRSDAKNSGLVLRVQSDDNKIVHSMQFPPDLRGINKLPFIGANRSPAAPGYAPISADRGCDVILPNIILDNPDIVSRVAPRPLASSQPVACTGEGDPAEPSLYLLDKKRKRQQSLSLSSSPPAPTFINHTHTKPPTRTPESEGSRNNLPFQATPESKPTHDSPGGPPVVREKKPRADFSALKGIISGNGRSLVGKVTVRATNTEQVEAQK</sequence>
<evidence type="ECO:0000313" key="2">
    <source>
        <dbReference type="Proteomes" id="UP000799755"/>
    </source>
</evidence>
<proteinExistence type="predicted"/>
<dbReference type="Proteomes" id="UP000799755">
    <property type="component" value="Unassembled WGS sequence"/>
</dbReference>
<keyword evidence="2" id="KW-1185">Reference proteome</keyword>
<name>A0ACB6R0Y3_9PLEO</name>
<dbReference type="EMBL" id="MU003502">
    <property type="protein sequence ID" value="KAF2472478.1"/>
    <property type="molecule type" value="Genomic_DNA"/>
</dbReference>